<dbReference type="SMART" id="SM00421">
    <property type="entry name" value="HTH_LUXR"/>
    <property type="match status" value="1"/>
</dbReference>
<dbReference type="AlphaFoldDB" id="A0A2R3Z947"/>
<keyword evidence="4" id="KW-0804">Transcription</keyword>
<dbReference type="InterPro" id="IPR001789">
    <property type="entry name" value="Sig_transdc_resp-reg_receiver"/>
</dbReference>
<dbReference type="InterPro" id="IPR011006">
    <property type="entry name" value="CheY-like_superfamily"/>
</dbReference>
<keyword evidence="2" id="KW-0805">Transcription regulation</keyword>
<organism evidence="8 9">
    <name type="scientific">Christiangramia fulva</name>
    <dbReference type="NCBI Taxonomy" id="2126553"/>
    <lineage>
        <taxon>Bacteria</taxon>
        <taxon>Pseudomonadati</taxon>
        <taxon>Bacteroidota</taxon>
        <taxon>Flavobacteriia</taxon>
        <taxon>Flavobacteriales</taxon>
        <taxon>Flavobacteriaceae</taxon>
        <taxon>Christiangramia</taxon>
    </lineage>
</organism>
<dbReference type="PANTHER" id="PTHR43214">
    <property type="entry name" value="TWO-COMPONENT RESPONSE REGULATOR"/>
    <property type="match status" value="1"/>
</dbReference>
<dbReference type="SUPFAM" id="SSF46894">
    <property type="entry name" value="C-terminal effector domain of the bipartite response regulators"/>
    <property type="match status" value="1"/>
</dbReference>
<dbReference type="PRINTS" id="PR00038">
    <property type="entry name" value="HTHLUXR"/>
</dbReference>
<evidence type="ECO:0000256" key="2">
    <source>
        <dbReference type="ARBA" id="ARBA00023015"/>
    </source>
</evidence>
<proteinExistence type="predicted"/>
<dbReference type="OrthoDB" id="9797341at2"/>
<dbReference type="Pfam" id="PF00072">
    <property type="entry name" value="Response_reg"/>
    <property type="match status" value="1"/>
</dbReference>
<evidence type="ECO:0000256" key="5">
    <source>
        <dbReference type="PROSITE-ProRule" id="PRU00169"/>
    </source>
</evidence>
<dbReference type="PROSITE" id="PS50110">
    <property type="entry name" value="RESPONSE_REGULATORY"/>
    <property type="match status" value="1"/>
</dbReference>
<dbReference type="PROSITE" id="PS50043">
    <property type="entry name" value="HTH_LUXR_2"/>
    <property type="match status" value="1"/>
</dbReference>
<dbReference type="GO" id="GO:0006355">
    <property type="term" value="P:regulation of DNA-templated transcription"/>
    <property type="evidence" value="ECO:0007669"/>
    <property type="project" value="InterPro"/>
</dbReference>
<dbReference type="Gene3D" id="3.40.50.2300">
    <property type="match status" value="1"/>
</dbReference>
<accession>A0A2R3Z947</accession>
<dbReference type="InterPro" id="IPR058245">
    <property type="entry name" value="NreC/VraR/RcsB-like_REC"/>
</dbReference>
<feature type="modified residue" description="4-aspartylphosphate" evidence="5">
    <location>
        <position position="56"/>
    </location>
</feature>
<name>A0A2R3Z947_9FLAO</name>
<dbReference type="PANTHER" id="PTHR43214:SF41">
    <property type="entry name" value="NITRATE_NITRITE RESPONSE REGULATOR PROTEIN NARP"/>
    <property type="match status" value="1"/>
</dbReference>
<evidence type="ECO:0000313" key="9">
    <source>
        <dbReference type="Proteomes" id="UP000241507"/>
    </source>
</evidence>
<dbReference type="RefSeq" id="WP_107013564.1">
    <property type="nucleotide sequence ID" value="NZ_CP028136.1"/>
</dbReference>
<feature type="domain" description="HTH luxR-type" evidence="6">
    <location>
        <begin position="149"/>
        <end position="214"/>
    </location>
</feature>
<keyword evidence="3 8" id="KW-0238">DNA-binding</keyword>
<feature type="domain" description="Response regulatory" evidence="7">
    <location>
        <begin position="5"/>
        <end position="121"/>
    </location>
</feature>
<protein>
    <submittedName>
        <fullName evidence="8">DNA-binding response regulator</fullName>
    </submittedName>
</protein>
<evidence type="ECO:0000256" key="1">
    <source>
        <dbReference type="ARBA" id="ARBA00022553"/>
    </source>
</evidence>
<evidence type="ECO:0000259" key="7">
    <source>
        <dbReference type="PROSITE" id="PS50110"/>
    </source>
</evidence>
<dbReference type="CDD" id="cd17535">
    <property type="entry name" value="REC_NarL-like"/>
    <property type="match status" value="1"/>
</dbReference>
<reference evidence="9" key="1">
    <citation type="submission" date="2018-03" db="EMBL/GenBank/DDBJ databases">
        <title>Gramella fulva sp. nov., isolated from a dry surface of tidal flat.</title>
        <authorList>
            <person name="Hwang S.H."/>
            <person name="Hwang W.M."/>
            <person name="Kang K."/>
            <person name="Ahn T.-Y."/>
        </authorList>
    </citation>
    <scope>NUCLEOTIDE SEQUENCE [LARGE SCALE GENOMIC DNA]</scope>
    <source>
        <strain evidence="9">SH35</strain>
    </source>
</reference>
<dbReference type="CDD" id="cd06170">
    <property type="entry name" value="LuxR_C_like"/>
    <property type="match status" value="1"/>
</dbReference>
<evidence type="ECO:0000256" key="3">
    <source>
        <dbReference type="ARBA" id="ARBA00023125"/>
    </source>
</evidence>
<dbReference type="KEGG" id="grs:C7S20_16845"/>
<keyword evidence="9" id="KW-1185">Reference proteome</keyword>
<dbReference type="GO" id="GO:0003677">
    <property type="term" value="F:DNA binding"/>
    <property type="evidence" value="ECO:0007669"/>
    <property type="project" value="UniProtKB-KW"/>
</dbReference>
<dbReference type="GO" id="GO:0000160">
    <property type="term" value="P:phosphorelay signal transduction system"/>
    <property type="evidence" value="ECO:0007669"/>
    <property type="project" value="InterPro"/>
</dbReference>
<dbReference type="InterPro" id="IPR039420">
    <property type="entry name" value="WalR-like"/>
</dbReference>
<gene>
    <name evidence="8" type="ORF">C7S20_16845</name>
</gene>
<sequence>MAKIKVILADDHQMFLDGLASLLSQLEDVEVIATANSGKEVMLKLTGLAPDLVIVDINMPVMDGLETTQKIKEKYPHIKVLGLTMENDLQLVTRMLEAGASGYILKNTGKTELELALRQVMKGEPYLSQTISNQLAQNLLRNFQQKNDLEDPLKSLTERELEILKLIALEHSNTEIADLLFISPKTVETHRKNLMRKIEVKNSLGVYKFAVKHKLLEE</sequence>
<dbReference type="Proteomes" id="UP000241507">
    <property type="component" value="Chromosome"/>
</dbReference>
<dbReference type="Pfam" id="PF00196">
    <property type="entry name" value="GerE"/>
    <property type="match status" value="1"/>
</dbReference>
<dbReference type="InterPro" id="IPR000792">
    <property type="entry name" value="Tscrpt_reg_LuxR_C"/>
</dbReference>
<dbReference type="InterPro" id="IPR016032">
    <property type="entry name" value="Sig_transdc_resp-reg_C-effctor"/>
</dbReference>
<dbReference type="SUPFAM" id="SSF52172">
    <property type="entry name" value="CheY-like"/>
    <property type="match status" value="1"/>
</dbReference>
<dbReference type="EMBL" id="CP028136">
    <property type="protein sequence ID" value="AVR46793.1"/>
    <property type="molecule type" value="Genomic_DNA"/>
</dbReference>
<evidence type="ECO:0000313" key="8">
    <source>
        <dbReference type="EMBL" id="AVR46793.1"/>
    </source>
</evidence>
<keyword evidence="1 5" id="KW-0597">Phosphoprotein</keyword>
<dbReference type="SMART" id="SM00448">
    <property type="entry name" value="REC"/>
    <property type="match status" value="1"/>
</dbReference>
<evidence type="ECO:0000259" key="6">
    <source>
        <dbReference type="PROSITE" id="PS50043"/>
    </source>
</evidence>
<evidence type="ECO:0000256" key="4">
    <source>
        <dbReference type="ARBA" id="ARBA00023163"/>
    </source>
</evidence>